<name>A0A6L8W9A1_9PROT</name>
<evidence type="ECO:0000256" key="1">
    <source>
        <dbReference type="ARBA" id="ARBA00004141"/>
    </source>
</evidence>
<feature type="transmembrane region" description="Helical" evidence="7">
    <location>
        <begin position="31"/>
        <end position="49"/>
    </location>
</feature>
<dbReference type="GO" id="GO:0006813">
    <property type="term" value="P:potassium ion transport"/>
    <property type="evidence" value="ECO:0007669"/>
    <property type="project" value="InterPro"/>
</dbReference>
<keyword evidence="4" id="KW-0677">Repeat</keyword>
<feature type="domain" description="RCK C-terminal" evidence="8">
    <location>
        <begin position="323"/>
        <end position="410"/>
    </location>
</feature>
<gene>
    <name evidence="9" type="ORF">GQE98_10565</name>
</gene>
<dbReference type="GO" id="GO:0005886">
    <property type="term" value="C:plasma membrane"/>
    <property type="evidence" value="ECO:0007669"/>
    <property type="project" value="TreeGrafter"/>
</dbReference>
<feature type="transmembrane region" description="Helical" evidence="7">
    <location>
        <begin position="69"/>
        <end position="88"/>
    </location>
</feature>
<evidence type="ECO:0000313" key="10">
    <source>
        <dbReference type="Proteomes" id="UP000476030"/>
    </source>
</evidence>
<dbReference type="RefSeq" id="WP_161315604.1">
    <property type="nucleotide sequence ID" value="NZ_WTUW01000002.1"/>
</dbReference>
<evidence type="ECO:0000256" key="6">
    <source>
        <dbReference type="ARBA" id="ARBA00023136"/>
    </source>
</evidence>
<evidence type="ECO:0000256" key="5">
    <source>
        <dbReference type="ARBA" id="ARBA00022989"/>
    </source>
</evidence>
<dbReference type="InterPro" id="IPR036721">
    <property type="entry name" value="RCK_C_sf"/>
</dbReference>
<dbReference type="Pfam" id="PF03600">
    <property type="entry name" value="CitMHS"/>
    <property type="match status" value="1"/>
</dbReference>
<comment type="subcellular location">
    <subcellularLocation>
        <location evidence="1">Membrane</location>
        <topology evidence="1">Multi-pass membrane protein</topology>
    </subcellularLocation>
</comment>
<feature type="transmembrane region" description="Helical" evidence="7">
    <location>
        <begin position="109"/>
        <end position="139"/>
    </location>
</feature>
<dbReference type="GO" id="GO:0008324">
    <property type="term" value="F:monoatomic cation transmembrane transporter activity"/>
    <property type="evidence" value="ECO:0007669"/>
    <property type="project" value="InterPro"/>
</dbReference>
<feature type="transmembrane region" description="Helical" evidence="7">
    <location>
        <begin position="159"/>
        <end position="183"/>
    </location>
</feature>
<feature type="transmembrane region" description="Helical" evidence="7">
    <location>
        <begin position="476"/>
        <end position="495"/>
    </location>
</feature>
<evidence type="ECO:0000256" key="2">
    <source>
        <dbReference type="ARBA" id="ARBA00022448"/>
    </source>
</evidence>
<keyword evidence="5 7" id="KW-1133">Transmembrane helix</keyword>
<organism evidence="9 10">
    <name type="scientific">Sneathiella litorea</name>
    <dbReference type="NCBI Taxonomy" id="2606216"/>
    <lineage>
        <taxon>Bacteria</taxon>
        <taxon>Pseudomonadati</taxon>
        <taxon>Pseudomonadota</taxon>
        <taxon>Alphaproteobacteria</taxon>
        <taxon>Sneathiellales</taxon>
        <taxon>Sneathiellaceae</taxon>
        <taxon>Sneathiella</taxon>
    </lineage>
</organism>
<evidence type="ECO:0000256" key="4">
    <source>
        <dbReference type="ARBA" id="ARBA00022737"/>
    </source>
</evidence>
<proteinExistence type="predicted"/>
<keyword evidence="10" id="KW-1185">Reference proteome</keyword>
<dbReference type="PROSITE" id="PS51202">
    <property type="entry name" value="RCK_C"/>
    <property type="match status" value="2"/>
</dbReference>
<accession>A0A6L8W9A1</accession>
<evidence type="ECO:0000259" key="8">
    <source>
        <dbReference type="PROSITE" id="PS51202"/>
    </source>
</evidence>
<dbReference type="PANTHER" id="PTHR43652:SF2">
    <property type="entry name" value="BASIC AMINO ACID ANTIPORTER YFCC-RELATED"/>
    <property type="match status" value="1"/>
</dbReference>
<feature type="transmembrane region" description="Helical" evidence="7">
    <location>
        <begin position="515"/>
        <end position="545"/>
    </location>
</feature>
<dbReference type="PANTHER" id="PTHR43652">
    <property type="entry name" value="BASIC AMINO ACID ANTIPORTER YFCC-RELATED"/>
    <property type="match status" value="1"/>
</dbReference>
<dbReference type="AlphaFoldDB" id="A0A6L8W9A1"/>
<keyword evidence="3 7" id="KW-0812">Transmembrane</keyword>
<dbReference type="Proteomes" id="UP000476030">
    <property type="component" value="Unassembled WGS sequence"/>
</dbReference>
<feature type="domain" description="RCK C-terminal" evidence="8">
    <location>
        <begin position="226"/>
        <end position="309"/>
    </location>
</feature>
<feature type="transmembrane region" description="Helical" evidence="7">
    <location>
        <begin position="557"/>
        <end position="576"/>
    </location>
</feature>
<dbReference type="EMBL" id="WTUW01000002">
    <property type="protein sequence ID" value="MZR31074.1"/>
    <property type="molecule type" value="Genomic_DNA"/>
</dbReference>
<feature type="transmembrane region" description="Helical" evidence="7">
    <location>
        <begin position="195"/>
        <end position="218"/>
    </location>
</feature>
<dbReference type="InterPro" id="IPR004680">
    <property type="entry name" value="Cit_transptr-like_dom"/>
</dbReference>
<feature type="transmembrane region" description="Helical" evidence="7">
    <location>
        <begin position="596"/>
        <end position="618"/>
    </location>
</feature>
<evidence type="ECO:0000256" key="7">
    <source>
        <dbReference type="SAM" id="Phobius"/>
    </source>
</evidence>
<dbReference type="Pfam" id="PF02080">
    <property type="entry name" value="TrkA_C"/>
    <property type="match status" value="2"/>
</dbReference>
<evidence type="ECO:0000313" key="9">
    <source>
        <dbReference type="EMBL" id="MZR31074.1"/>
    </source>
</evidence>
<feature type="transmembrane region" description="Helical" evidence="7">
    <location>
        <begin position="431"/>
        <end position="464"/>
    </location>
</feature>
<dbReference type="Gene3D" id="3.30.70.1450">
    <property type="entry name" value="Regulator of K+ conductance, C-terminal domain"/>
    <property type="match status" value="2"/>
</dbReference>
<comment type="caution">
    <text evidence="9">The sequence shown here is derived from an EMBL/GenBank/DDBJ whole genome shotgun (WGS) entry which is preliminary data.</text>
</comment>
<reference evidence="9 10" key="1">
    <citation type="submission" date="2019-12" db="EMBL/GenBank/DDBJ databases">
        <title>Snethiella sp. nov. sp. isolated from sea sand.</title>
        <authorList>
            <person name="Kim J."/>
            <person name="Jeong S.E."/>
            <person name="Jung H.S."/>
            <person name="Jeon C.O."/>
        </authorList>
    </citation>
    <scope>NUCLEOTIDE SEQUENCE [LARGE SCALE GENOMIC DNA]</scope>
    <source>
        <strain evidence="9 10">DP05</strain>
    </source>
</reference>
<keyword evidence="2" id="KW-0813">Transport</keyword>
<dbReference type="InterPro" id="IPR006037">
    <property type="entry name" value="RCK_C"/>
</dbReference>
<evidence type="ECO:0000256" key="3">
    <source>
        <dbReference type="ARBA" id="ARBA00022692"/>
    </source>
</evidence>
<dbReference type="SUPFAM" id="SSF116726">
    <property type="entry name" value="TrkA C-terminal domain-like"/>
    <property type="match status" value="2"/>
</dbReference>
<sequence>MEIVGSVFHIWAVFALIAVAIFAFANEQIELEISSIAVIAALLLLFHFYPMVDDAGNNLLTPTQILAGIADPALITVLSLLVVGQGIVRTGALEQPIRRLVALRRHHPILAIAVVLTTVLVISAFMNNTPVVVIFIPLMTALAERMHRSTSTLMIPLSYASILGGMTTLIGSSTNLLVMAAAVQAGQPKINFFDFTVPGAVLAFFGLIYALVVIPRILPDRTSMKGEVMDVSGKQFIVQMEVAPDSPLVGEEAVAGQFPSLRNITIRFIQRGEHVLLPPFDSLSLKPSDAVVFAGTRKSITEAFADNPQILQGFLEPDSPNAEASAELGGAAQDQTLAEAVVAPASRMIGRALYQISFHYRTRCVVIGIQRRSRMIRTSRMTDIRLEAGDVLLILGNRSDIMRLRNNPDVLLLEWSARELPATALAWRARFIFGAVVVCAATGLLPIVVAAVCGAVAMVISGCLNVYQASRSIDRRILLLIGAALGLGAAMQATGGASYLAHGVLTLMAGADPSVILSAFFLLVAVFTNILSNNATAVLFTPIGISIARELGIDPMIFVFAVIFAANCSFATPMGYQTNLLVMGPGHYKFIDFFKAGAPLVVLLWIIFSLFAPFYYGLM</sequence>
<feature type="transmembrane region" description="Helical" evidence="7">
    <location>
        <begin position="6"/>
        <end position="24"/>
    </location>
</feature>
<keyword evidence="6 7" id="KW-0472">Membrane</keyword>
<dbReference type="InterPro" id="IPR051679">
    <property type="entry name" value="DASS-Related_Transporters"/>
</dbReference>
<protein>
    <submittedName>
        <fullName evidence="9">TRAP transporter large permease subunit</fullName>
    </submittedName>
</protein>